<evidence type="ECO:0000256" key="3">
    <source>
        <dbReference type="ARBA" id="ARBA00022670"/>
    </source>
</evidence>
<dbReference type="GO" id="GO:0004190">
    <property type="term" value="F:aspartic-type endopeptidase activity"/>
    <property type="evidence" value="ECO:0007669"/>
    <property type="project" value="UniProtKB-UniRule"/>
</dbReference>
<organism evidence="12 13">
    <name type="scientific">Homoserinimonas aerilata</name>
    <dbReference type="NCBI Taxonomy" id="1162970"/>
    <lineage>
        <taxon>Bacteria</taxon>
        <taxon>Bacillati</taxon>
        <taxon>Actinomycetota</taxon>
        <taxon>Actinomycetes</taxon>
        <taxon>Micrococcales</taxon>
        <taxon>Microbacteriaceae</taxon>
        <taxon>Homoserinimonas</taxon>
    </lineage>
</organism>
<keyword evidence="8 9" id="KW-0472">Membrane</keyword>
<keyword evidence="7 9" id="KW-1133">Transmembrane helix</keyword>
<dbReference type="AlphaFoldDB" id="A0A542YJ93"/>
<feature type="active site" evidence="9">
    <location>
        <position position="150"/>
    </location>
</feature>
<dbReference type="HAMAP" id="MF_00161">
    <property type="entry name" value="LspA"/>
    <property type="match status" value="1"/>
</dbReference>
<dbReference type="InterPro" id="IPR001872">
    <property type="entry name" value="Peptidase_A8"/>
</dbReference>
<keyword evidence="13" id="KW-1185">Reference proteome</keyword>
<evidence type="ECO:0000313" key="12">
    <source>
        <dbReference type="EMBL" id="TQL48142.1"/>
    </source>
</evidence>
<evidence type="ECO:0000256" key="10">
    <source>
        <dbReference type="RuleBase" id="RU000594"/>
    </source>
</evidence>
<comment type="similarity">
    <text evidence="1 9 11">Belongs to the peptidase A8 family.</text>
</comment>
<comment type="catalytic activity">
    <reaction evidence="9 10">
        <text>Release of signal peptides from bacterial membrane prolipoproteins. Hydrolyzes -Xaa-Yaa-Zaa-|-(S,diacylglyceryl)Cys-, in which Xaa is hydrophobic (preferably Leu), and Yaa (Ala or Ser) and Zaa (Gly or Ala) have small, neutral side chains.</text>
        <dbReference type="EC" id="3.4.23.36"/>
    </reaction>
</comment>
<sequence length="193" mass="20820">MSATEPTTKGRSPRVNIRALGALVVVALLVYGADQLSKAWVVAELIPREHNEVLGELLQFVFVKNSGAAFSLASGSTWIFSIAASAVTIFIVLFAHRIRSIGWAVLFGMLLGGTIGNLTDRLFREPGFGVGHVVDFIQVWGFPAIFNIADIFIVSSMGLFIILTIRGIGLDGTRHESREASDAEPAAVVDHDR</sequence>
<gene>
    <name evidence="9" type="primary">lspA</name>
    <name evidence="12" type="ORF">FB562_1224</name>
</gene>
<dbReference type="PANTHER" id="PTHR33695:SF1">
    <property type="entry name" value="LIPOPROTEIN SIGNAL PEPTIDASE"/>
    <property type="match status" value="1"/>
</dbReference>
<dbReference type="PRINTS" id="PR00781">
    <property type="entry name" value="LIPOSIGPTASE"/>
</dbReference>
<accession>A0A542YJ93</accession>
<dbReference type="RefSeq" id="WP_246081355.1">
    <property type="nucleotide sequence ID" value="NZ_VFOM01000001.1"/>
</dbReference>
<feature type="transmembrane region" description="Helical" evidence="9">
    <location>
        <begin position="101"/>
        <end position="119"/>
    </location>
</feature>
<evidence type="ECO:0000256" key="4">
    <source>
        <dbReference type="ARBA" id="ARBA00022692"/>
    </source>
</evidence>
<evidence type="ECO:0000313" key="13">
    <source>
        <dbReference type="Proteomes" id="UP000317998"/>
    </source>
</evidence>
<dbReference type="EMBL" id="VFOM01000001">
    <property type="protein sequence ID" value="TQL48142.1"/>
    <property type="molecule type" value="Genomic_DNA"/>
</dbReference>
<evidence type="ECO:0000256" key="9">
    <source>
        <dbReference type="HAMAP-Rule" id="MF_00161"/>
    </source>
</evidence>
<keyword evidence="6 9" id="KW-0378">Hydrolase</keyword>
<proteinExistence type="inferred from homology"/>
<comment type="caution">
    <text evidence="12">The sequence shown here is derived from an EMBL/GenBank/DDBJ whole genome shotgun (WGS) entry which is preliminary data.</text>
</comment>
<dbReference type="Pfam" id="PF01252">
    <property type="entry name" value="Peptidase_A8"/>
    <property type="match status" value="1"/>
</dbReference>
<feature type="transmembrane region" description="Helical" evidence="9">
    <location>
        <begin position="68"/>
        <end position="94"/>
    </location>
</feature>
<dbReference type="EC" id="3.4.23.36" evidence="9"/>
<protein>
    <recommendedName>
        <fullName evidence="9">Lipoprotein signal peptidase</fullName>
        <ecNumber evidence="9">3.4.23.36</ecNumber>
    </recommendedName>
    <alternativeName>
        <fullName evidence="9">Prolipoprotein signal peptidase</fullName>
    </alternativeName>
    <alternativeName>
        <fullName evidence="9">Signal peptidase II</fullName>
        <shortName evidence="9">SPase II</shortName>
    </alternativeName>
</protein>
<comment type="subcellular location">
    <subcellularLocation>
        <location evidence="9">Cell membrane</location>
        <topology evidence="9">Multi-pass membrane protein</topology>
    </subcellularLocation>
</comment>
<feature type="transmembrane region" description="Helical" evidence="9">
    <location>
        <begin position="139"/>
        <end position="165"/>
    </location>
</feature>
<dbReference type="UniPathway" id="UPA00665"/>
<comment type="function">
    <text evidence="9 10">This protein specifically catalyzes the removal of signal peptides from prolipoproteins.</text>
</comment>
<evidence type="ECO:0000256" key="6">
    <source>
        <dbReference type="ARBA" id="ARBA00022801"/>
    </source>
</evidence>
<evidence type="ECO:0000256" key="8">
    <source>
        <dbReference type="ARBA" id="ARBA00023136"/>
    </source>
</evidence>
<evidence type="ECO:0000256" key="1">
    <source>
        <dbReference type="ARBA" id="ARBA00006139"/>
    </source>
</evidence>
<keyword evidence="5 9" id="KW-0064">Aspartyl protease</keyword>
<evidence type="ECO:0000256" key="11">
    <source>
        <dbReference type="RuleBase" id="RU004181"/>
    </source>
</evidence>
<evidence type="ECO:0000256" key="7">
    <source>
        <dbReference type="ARBA" id="ARBA00022989"/>
    </source>
</evidence>
<comment type="pathway">
    <text evidence="9">Protein modification; lipoprotein biosynthesis (signal peptide cleavage).</text>
</comment>
<dbReference type="Proteomes" id="UP000317998">
    <property type="component" value="Unassembled WGS sequence"/>
</dbReference>
<dbReference type="PANTHER" id="PTHR33695">
    <property type="entry name" value="LIPOPROTEIN SIGNAL PEPTIDASE"/>
    <property type="match status" value="1"/>
</dbReference>
<evidence type="ECO:0000256" key="5">
    <source>
        <dbReference type="ARBA" id="ARBA00022750"/>
    </source>
</evidence>
<reference evidence="12 13" key="1">
    <citation type="submission" date="2019-06" db="EMBL/GenBank/DDBJ databases">
        <title>Sequencing the genomes of 1000 actinobacteria strains.</title>
        <authorList>
            <person name="Klenk H.-P."/>
        </authorList>
    </citation>
    <scope>NUCLEOTIDE SEQUENCE [LARGE SCALE GENOMIC DNA]</scope>
    <source>
        <strain evidence="12 13">DSM 26477</strain>
    </source>
</reference>
<dbReference type="PROSITE" id="PS00855">
    <property type="entry name" value="SPASE_II"/>
    <property type="match status" value="1"/>
</dbReference>
<feature type="active site" evidence="9">
    <location>
        <position position="135"/>
    </location>
</feature>
<name>A0A542YJ93_9MICO</name>
<keyword evidence="4 9" id="KW-0812">Transmembrane</keyword>
<dbReference type="GO" id="GO:0006508">
    <property type="term" value="P:proteolysis"/>
    <property type="evidence" value="ECO:0007669"/>
    <property type="project" value="UniProtKB-KW"/>
</dbReference>
<keyword evidence="2 9" id="KW-1003">Cell membrane</keyword>
<keyword evidence="3 9" id="KW-0645">Protease</keyword>
<evidence type="ECO:0000256" key="2">
    <source>
        <dbReference type="ARBA" id="ARBA00022475"/>
    </source>
</evidence>
<dbReference type="GO" id="GO:0005886">
    <property type="term" value="C:plasma membrane"/>
    <property type="evidence" value="ECO:0007669"/>
    <property type="project" value="UniProtKB-SubCell"/>
</dbReference>
<comment type="caution">
    <text evidence="9">Lacks conserved residue(s) required for the propagation of feature annotation.</text>
</comment>
<dbReference type="NCBIfam" id="TIGR00077">
    <property type="entry name" value="lspA"/>
    <property type="match status" value="1"/>
</dbReference>